<reference evidence="2" key="1">
    <citation type="submission" date="2022-11" db="UniProtKB">
        <authorList>
            <consortium name="WormBaseParasite"/>
        </authorList>
    </citation>
    <scope>IDENTIFICATION</scope>
</reference>
<organism evidence="1 2">
    <name type="scientific">Panagrolaimus sp. ES5</name>
    <dbReference type="NCBI Taxonomy" id="591445"/>
    <lineage>
        <taxon>Eukaryota</taxon>
        <taxon>Metazoa</taxon>
        <taxon>Ecdysozoa</taxon>
        <taxon>Nematoda</taxon>
        <taxon>Chromadorea</taxon>
        <taxon>Rhabditida</taxon>
        <taxon>Tylenchina</taxon>
        <taxon>Panagrolaimomorpha</taxon>
        <taxon>Panagrolaimoidea</taxon>
        <taxon>Panagrolaimidae</taxon>
        <taxon>Panagrolaimus</taxon>
    </lineage>
</organism>
<proteinExistence type="predicted"/>
<dbReference type="WBParaSite" id="ES5_v2.g21160.t1">
    <property type="protein sequence ID" value="ES5_v2.g21160.t1"/>
    <property type="gene ID" value="ES5_v2.g21160"/>
</dbReference>
<protein>
    <submittedName>
        <fullName evidence="2">Protein kinase domain-containing protein</fullName>
    </submittedName>
</protein>
<name>A0AC34FUW4_9BILA</name>
<evidence type="ECO:0000313" key="1">
    <source>
        <dbReference type="Proteomes" id="UP000887579"/>
    </source>
</evidence>
<accession>A0AC34FUW4</accession>
<dbReference type="Proteomes" id="UP000887579">
    <property type="component" value="Unplaced"/>
</dbReference>
<evidence type="ECO:0000313" key="2">
    <source>
        <dbReference type="WBParaSite" id="ES5_v2.g21160.t1"/>
    </source>
</evidence>
<sequence length="132" mass="14954">MATSSGGRGGDHGNNDDSSKAAAAARFSLPPDDSDDDDSQTQEEAENEEIRQKINLRLSDIFQKDLHIFQTVDDNIQEVWIQKRPKIVFNYLFGNEIGNGSYGKVKEVLHFKTNIRRAIKIIKVSFNITIHY</sequence>